<evidence type="ECO:0000256" key="10">
    <source>
        <dbReference type="SAM" id="MobiDB-lite"/>
    </source>
</evidence>
<feature type="coiled-coil region" evidence="9">
    <location>
        <begin position="485"/>
        <end position="544"/>
    </location>
</feature>
<reference evidence="13" key="1">
    <citation type="submission" date="2021-02" db="EMBL/GenBank/DDBJ databases">
        <authorList>
            <person name="Nowell W R."/>
        </authorList>
    </citation>
    <scope>NUCLEOTIDE SEQUENCE</scope>
</reference>
<dbReference type="InterPro" id="IPR040468">
    <property type="entry name" value="TRAF3IP1_N"/>
</dbReference>
<dbReference type="PANTHER" id="PTHR31363:SF0">
    <property type="entry name" value="TRAF3-INTERACTING PROTEIN 1"/>
    <property type="match status" value="1"/>
</dbReference>
<protein>
    <recommendedName>
        <fullName evidence="16">TRAF3-interacting protein 1</fullName>
    </recommendedName>
</protein>
<dbReference type="Proteomes" id="UP000663829">
    <property type="component" value="Unassembled WGS sequence"/>
</dbReference>
<dbReference type="Pfam" id="PF10243">
    <property type="entry name" value="MIP-T3"/>
    <property type="match status" value="1"/>
</dbReference>
<evidence type="ECO:0000256" key="7">
    <source>
        <dbReference type="ARBA" id="ARBA00023273"/>
    </source>
</evidence>
<dbReference type="Proteomes" id="UP000681722">
    <property type="component" value="Unassembled WGS sequence"/>
</dbReference>
<dbReference type="OrthoDB" id="10258914at2759"/>
<evidence type="ECO:0000256" key="5">
    <source>
        <dbReference type="ARBA" id="ARBA00023054"/>
    </source>
</evidence>
<feature type="compositionally biased region" description="Basic and acidic residues" evidence="10">
    <location>
        <begin position="292"/>
        <end position="301"/>
    </location>
</feature>
<gene>
    <name evidence="13" type="ORF">GPM918_LOCUS6815</name>
    <name evidence="14" type="ORF">SRO942_LOCUS6815</name>
</gene>
<keyword evidence="7" id="KW-0966">Cell projection</keyword>
<keyword evidence="4" id="KW-0970">Cilium biogenesis/degradation</keyword>
<feature type="compositionally biased region" description="Basic and acidic residues" evidence="10">
    <location>
        <begin position="153"/>
        <end position="218"/>
    </location>
</feature>
<comment type="similarity">
    <text evidence="8">Belongs to the TRAF3IP1 family.</text>
</comment>
<dbReference type="Pfam" id="PF17749">
    <property type="entry name" value="MIP-T3_C"/>
    <property type="match status" value="1"/>
</dbReference>
<dbReference type="GO" id="GO:0030992">
    <property type="term" value="C:intraciliary transport particle B"/>
    <property type="evidence" value="ECO:0007669"/>
    <property type="project" value="TreeGrafter"/>
</dbReference>
<comment type="subcellular location">
    <subcellularLocation>
        <location evidence="2">Cytoplasm</location>
        <location evidence="2">Cytoskeleton</location>
        <location evidence="2">Cilium axoneme</location>
    </subcellularLocation>
    <subcellularLocation>
        <location evidence="1">Cytoplasm</location>
        <location evidence="1">Cytoskeleton</location>
        <location evidence="1">Cilium basal body</location>
    </subcellularLocation>
</comment>
<name>A0A813XDX4_9BILA</name>
<dbReference type="GO" id="GO:0042073">
    <property type="term" value="P:intraciliary transport"/>
    <property type="evidence" value="ECO:0007669"/>
    <property type="project" value="TreeGrafter"/>
</dbReference>
<proteinExistence type="inferred from homology"/>
<dbReference type="GO" id="GO:0070507">
    <property type="term" value="P:regulation of microtubule cytoskeleton organization"/>
    <property type="evidence" value="ECO:0007669"/>
    <property type="project" value="TreeGrafter"/>
</dbReference>
<dbReference type="GO" id="GO:0008017">
    <property type="term" value="F:microtubule binding"/>
    <property type="evidence" value="ECO:0007669"/>
    <property type="project" value="InterPro"/>
</dbReference>
<dbReference type="InterPro" id="IPR042576">
    <property type="entry name" value="TRAF3IP1_N_sf"/>
</dbReference>
<feature type="region of interest" description="Disordered" evidence="10">
    <location>
        <begin position="153"/>
        <end position="384"/>
    </location>
</feature>
<feature type="domain" description="TRAF3-interacting protein 1 N-terminal" evidence="11">
    <location>
        <begin position="11"/>
        <end position="139"/>
    </location>
</feature>
<feature type="compositionally biased region" description="Polar residues" evidence="10">
    <location>
        <begin position="268"/>
        <end position="285"/>
    </location>
</feature>
<dbReference type="GO" id="GO:0060271">
    <property type="term" value="P:cilium assembly"/>
    <property type="evidence" value="ECO:0007669"/>
    <property type="project" value="TreeGrafter"/>
</dbReference>
<evidence type="ECO:0000256" key="4">
    <source>
        <dbReference type="ARBA" id="ARBA00022794"/>
    </source>
</evidence>
<evidence type="ECO:0000256" key="3">
    <source>
        <dbReference type="ARBA" id="ARBA00022490"/>
    </source>
</evidence>
<dbReference type="AlphaFoldDB" id="A0A813XDX4"/>
<dbReference type="GO" id="GO:0036064">
    <property type="term" value="C:ciliary basal body"/>
    <property type="evidence" value="ECO:0007669"/>
    <property type="project" value="TreeGrafter"/>
</dbReference>
<evidence type="ECO:0000313" key="14">
    <source>
        <dbReference type="EMBL" id="CAF3653005.1"/>
    </source>
</evidence>
<evidence type="ECO:0000259" key="12">
    <source>
        <dbReference type="Pfam" id="PF17749"/>
    </source>
</evidence>
<evidence type="ECO:0000256" key="9">
    <source>
        <dbReference type="SAM" id="Coils"/>
    </source>
</evidence>
<feature type="compositionally biased region" description="Basic and acidic residues" evidence="10">
    <location>
        <begin position="225"/>
        <end position="266"/>
    </location>
</feature>
<evidence type="ECO:0000313" key="15">
    <source>
        <dbReference type="Proteomes" id="UP000663829"/>
    </source>
</evidence>
<evidence type="ECO:0000256" key="6">
    <source>
        <dbReference type="ARBA" id="ARBA00023212"/>
    </source>
</evidence>
<feature type="compositionally biased region" description="Polar residues" evidence="10">
    <location>
        <begin position="327"/>
        <end position="336"/>
    </location>
</feature>
<dbReference type="Gene3D" id="1.10.418.50">
    <property type="entry name" value="Microtubule-binding protein MIP-T3"/>
    <property type="match status" value="1"/>
</dbReference>
<evidence type="ECO:0000259" key="11">
    <source>
        <dbReference type="Pfam" id="PF10243"/>
    </source>
</evidence>
<keyword evidence="6" id="KW-0206">Cytoskeleton</keyword>
<evidence type="ECO:0000256" key="8">
    <source>
        <dbReference type="ARBA" id="ARBA00043971"/>
    </source>
</evidence>
<evidence type="ECO:0008006" key="16">
    <source>
        <dbReference type="Google" id="ProtNLM"/>
    </source>
</evidence>
<evidence type="ECO:0000256" key="2">
    <source>
        <dbReference type="ARBA" id="ARBA00004430"/>
    </source>
</evidence>
<dbReference type="GO" id="GO:0005930">
    <property type="term" value="C:axoneme"/>
    <property type="evidence" value="ECO:0007669"/>
    <property type="project" value="UniProtKB-SubCell"/>
</dbReference>
<dbReference type="PANTHER" id="PTHR31363">
    <property type="entry name" value="TRAF3-INTERACTING PROTEIN 1"/>
    <property type="match status" value="1"/>
</dbReference>
<keyword evidence="3" id="KW-0963">Cytoplasm</keyword>
<sequence>MGDTDVDPAIIKRTQDMLGQIINAPALTNKLLNRPPVQFLQDIVKSVIKNTRFLNGLYTEEELSSGYLKEGRENKTLFMKKLVTAVCKYKISNTTKNSFLFLLAIAISEPPVVRVSKILSGHEADKTNLLLQALARAVTARVDNEDVVKRALHSMEENTDDKKSENSRRNEQESELDKSREHDREQKKTSDKERKNDRSQEQQDGRRDTSDRIHSSKGERRHKSSEKEAEHSSEQKSSKETRAEQSRRNGERDRDESKRETTRDNENDSNQQRQNRVGDQNTQRPVAQDDDESKRNEDNSGRHQTRLPSAKGSRKPQVDTNEDVHIKSTQSISNEKTTTEKVIEEQSMTRPSTARAAISRKSMKTNASDEIASGSGRVVGTQRGQGTLIIETKNNNDDNDNDNDNLEDENFLIQEEKSTIGDRLSKSFKGDDDEKRIDKENDQHGALVKKMIESKQQLQYGSEISTQKTDVKTITQTDAQRRREREKIQKDVDKLQETIQSLTKSIVPLGKMLEYLQEDYEMMAKELKTHTDDYKKTIVELRKEKFITEQSLEPLKTAMLDFDDQIADMKSRIVFMKTKIMTNEKKNAARLLTIIRKQK</sequence>
<evidence type="ECO:0000256" key="1">
    <source>
        <dbReference type="ARBA" id="ARBA00004120"/>
    </source>
</evidence>
<keyword evidence="15" id="KW-1185">Reference proteome</keyword>
<organism evidence="13 15">
    <name type="scientific">Didymodactylos carnosus</name>
    <dbReference type="NCBI Taxonomy" id="1234261"/>
    <lineage>
        <taxon>Eukaryota</taxon>
        <taxon>Metazoa</taxon>
        <taxon>Spiralia</taxon>
        <taxon>Gnathifera</taxon>
        <taxon>Rotifera</taxon>
        <taxon>Eurotatoria</taxon>
        <taxon>Bdelloidea</taxon>
        <taxon>Philodinida</taxon>
        <taxon>Philodinidae</taxon>
        <taxon>Didymodactylos</taxon>
    </lineage>
</organism>
<accession>A0A813XDX4</accession>
<evidence type="ECO:0000313" key="13">
    <source>
        <dbReference type="EMBL" id="CAF0865503.1"/>
    </source>
</evidence>
<feature type="domain" description="TRAF3-interacting protein 1 C-terminal" evidence="12">
    <location>
        <begin position="439"/>
        <end position="586"/>
    </location>
</feature>
<dbReference type="InterPro" id="IPR041476">
    <property type="entry name" value="TRAF3IP1_C"/>
</dbReference>
<keyword evidence="5 9" id="KW-0175">Coiled coil</keyword>
<dbReference type="EMBL" id="CAJNOQ010001072">
    <property type="protein sequence ID" value="CAF0865503.1"/>
    <property type="molecule type" value="Genomic_DNA"/>
</dbReference>
<dbReference type="EMBL" id="CAJOBC010001072">
    <property type="protein sequence ID" value="CAF3653005.1"/>
    <property type="molecule type" value="Genomic_DNA"/>
</dbReference>
<dbReference type="InterPro" id="IPR018799">
    <property type="entry name" value="TRAF3IP1"/>
</dbReference>
<comment type="caution">
    <text evidence="13">The sequence shown here is derived from an EMBL/GenBank/DDBJ whole genome shotgun (WGS) entry which is preliminary data.</text>
</comment>